<dbReference type="Gramene" id="AET5Gv21046300.1">
    <property type="protein sequence ID" value="AET5Gv21046300.1"/>
    <property type="gene ID" value="AET5Gv21046300"/>
</dbReference>
<evidence type="ECO:0008006" key="3">
    <source>
        <dbReference type="Google" id="ProtNLM"/>
    </source>
</evidence>
<sequence>MDGPVEDPFLRLSPELVEEVLLRLPPEEPACLVRASAVRKPWRRVLASAGFRRRYREFHGPPPVLGIVQEDASFRPISALPAQPVRSRWAKVKALDCRHGRYLFESYSRYFGEGEPVYITIADPLTGHELRLRTPVDDGVLWFSAAVLCAAQGCDHHGCQGGHFCVVIVTTNHQKKVTAGWMYSSETRVWTELTSVHHPDITKYTYNRGSPSVLVGDALYFDLDGIIKCQLGTLRLSMFERPTDAKGHVMTAEDGGLGFAAVVDVTNLTIWSMQTGPEGAMGWAKLRVIDLTTLLPDRALSIPAPEDGISGIAEGTQIIFVSSCVGTYMVDLKSRRVRKVSDPGRKVFPYMRFYIPGIITYVNIYNPAKSRFTICQSIFS</sequence>
<keyword evidence="2" id="KW-1185">Reference proteome</keyword>
<proteinExistence type="predicted"/>
<dbReference type="SUPFAM" id="SSF81383">
    <property type="entry name" value="F-box domain"/>
    <property type="match status" value="1"/>
</dbReference>
<accession>A0A453M4W0</accession>
<dbReference type="InterPro" id="IPR036047">
    <property type="entry name" value="F-box-like_dom_sf"/>
</dbReference>
<dbReference type="AlphaFoldDB" id="A0A453M4W0"/>
<dbReference type="EnsemblPlants" id="AET5Gv21046300.1">
    <property type="protein sequence ID" value="AET5Gv21046300.1"/>
    <property type="gene ID" value="AET5Gv21046300"/>
</dbReference>
<protein>
    <recommendedName>
        <fullName evidence="3">F-box domain-containing protein</fullName>
    </recommendedName>
</protein>
<evidence type="ECO:0000313" key="2">
    <source>
        <dbReference type="Proteomes" id="UP000015105"/>
    </source>
</evidence>
<organism evidence="1 2">
    <name type="scientific">Aegilops tauschii subsp. strangulata</name>
    <name type="common">Goatgrass</name>
    <dbReference type="NCBI Taxonomy" id="200361"/>
    <lineage>
        <taxon>Eukaryota</taxon>
        <taxon>Viridiplantae</taxon>
        <taxon>Streptophyta</taxon>
        <taxon>Embryophyta</taxon>
        <taxon>Tracheophyta</taxon>
        <taxon>Spermatophyta</taxon>
        <taxon>Magnoliopsida</taxon>
        <taxon>Liliopsida</taxon>
        <taxon>Poales</taxon>
        <taxon>Poaceae</taxon>
        <taxon>BOP clade</taxon>
        <taxon>Pooideae</taxon>
        <taxon>Triticodae</taxon>
        <taxon>Triticeae</taxon>
        <taxon>Triticinae</taxon>
        <taxon>Aegilops</taxon>
    </lineage>
</organism>
<name>A0A453M4W0_AEGTS</name>
<dbReference type="PANTHER" id="PTHR32133:SF318">
    <property type="entry name" value="GENOME ASSEMBLY, CHROMOSOME: II"/>
    <property type="match status" value="1"/>
</dbReference>
<reference evidence="1" key="4">
    <citation type="submission" date="2019-03" db="UniProtKB">
        <authorList>
            <consortium name="EnsemblPlants"/>
        </authorList>
    </citation>
    <scope>IDENTIFICATION</scope>
</reference>
<dbReference type="Proteomes" id="UP000015105">
    <property type="component" value="Chromosome 5D"/>
</dbReference>
<reference evidence="2" key="2">
    <citation type="journal article" date="2017" name="Nat. Plants">
        <title>The Aegilops tauschii genome reveals multiple impacts of transposons.</title>
        <authorList>
            <person name="Zhao G."/>
            <person name="Zou C."/>
            <person name="Li K."/>
            <person name="Wang K."/>
            <person name="Li T."/>
            <person name="Gao L."/>
            <person name="Zhang X."/>
            <person name="Wang H."/>
            <person name="Yang Z."/>
            <person name="Liu X."/>
            <person name="Jiang W."/>
            <person name="Mao L."/>
            <person name="Kong X."/>
            <person name="Jiao Y."/>
            <person name="Jia J."/>
        </authorList>
    </citation>
    <scope>NUCLEOTIDE SEQUENCE [LARGE SCALE GENOMIC DNA]</scope>
    <source>
        <strain evidence="2">cv. AL8/78</strain>
    </source>
</reference>
<reference evidence="2" key="1">
    <citation type="journal article" date="2014" name="Science">
        <title>Ancient hybridizations among the ancestral genomes of bread wheat.</title>
        <authorList>
            <consortium name="International Wheat Genome Sequencing Consortium,"/>
            <person name="Marcussen T."/>
            <person name="Sandve S.R."/>
            <person name="Heier L."/>
            <person name="Spannagl M."/>
            <person name="Pfeifer M."/>
            <person name="Jakobsen K.S."/>
            <person name="Wulff B.B."/>
            <person name="Steuernagel B."/>
            <person name="Mayer K.F."/>
            <person name="Olsen O.A."/>
        </authorList>
    </citation>
    <scope>NUCLEOTIDE SEQUENCE [LARGE SCALE GENOMIC DNA]</scope>
    <source>
        <strain evidence="2">cv. AL8/78</strain>
    </source>
</reference>
<dbReference type="PANTHER" id="PTHR32133">
    <property type="entry name" value="OS07G0120400 PROTEIN"/>
    <property type="match status" value="1"/>
</dbReference>
<evidence type="ECO:0000313" key="1">
    <source>
        <dbReference type="EnsemblPlants" id="AET5Gv21046300.1"/>
    </source>
</evidence>
<reference evidence="1" key="5">
    <citation type="journal article" date="2021" name="G3 (Bethesda)">
        <title>Aegilops tauschii genome assembly Aet v5.0 features greater sequence contiguity and improved annotation.</title>
        <authorList>
            <person name="Wang L."/>
            <person name="Zhu T."/>
            <person name="Rodriguez J.C."/>
            <person name="Deal K.R."/>
            <person name="Dubcovsky J."/>
            <person name="McGuire P.E."/>
            <person name="Lux T."/>
            <person name="Spannagl M."/>
            <person name="Mayer K.F.X."/>
            <person name="Baldrich P."/>
            <person name="Meyers B.C."/>
            <person name="Huo N."/>
            <person name="Gu Y.Q."/>
            <person name="Zhou H."/>
            <person name="Devos K.M."/>
            <person name="Bennetzen J.L."/>
            <person name="Unver T."/>
            <person name="Budak H."/>
            <person name="Gulick P.J."/>
            <person name="Galiba G."/>
            <person name="Kalapos B."/>
            <person name="Nelson D.R."/>
            <person name="Li P."/>
            <person name="You F.M."/>
            <person name="Luo M.C."/>
            <person name="Dvorak J."/>
        </authorList>
    </citation>
    <scope>NUCLEOTIDE SEQUENCE [LARGE SCALE GENOMIC DNA]</scope>
    <source>
        <strain evidence="1">cv. AL8/78</strain>
    </source>
</reference>
<reference evidence="1" key="3">
    <citation type="journal article" date="2017" name="Nature">
        <title>Genome sequence of the progenitor of the wheat D genome Aegilops tauschii.</title>
        <authorList>
            <person name="Luo M.C."/>
            <person name="Gu Y.Q."/>
            <person name="Puiu D."/>
            <person name="Wang H."/>
            <person name="Twardziok S.O."/>
            <person name="Deal K.R."/>
            <person name="Huo N."/>
            <person name="Zhu T."/>
            <person name="Wang L."/>
            <person name="Wang Y."/>
            <person name="McGuire P.E."/>
            <person name="Liu S."/>
            <person name="Long H."/>
            <person name="Ramasamy R.K."/>
            <person name="Rodriguez J.C."/>
            <person name="Van S.L."/>
            <person name="Yuan L."/>
            <person name="Wang Z."/>
            <person name="Xia Z."/>
            <person name="Xiao L."/>
            <person name="Anderson O.D."/>
            <person name="Ouyang S."/>
            <person name="Liang Y."/>
            <person name="Zimin A.V."/>
            <person name="Pertea G."/>
            <person name="Qi P."/>
            <person name="Bennetzen J.L."/>
            <person name="Dai X."/>
            <person name="Dawson M.W."/>
            <person name="Muller H.G."/>
            <person name="Kugler K."/>
            <person name="Rivarola-Duarte L."/>
            <person name="Spannagl M."/>
            <person name="Mayer K.F.X."/>
            <person name="Lu F.H."/>
            <person name="Bevan M.W."/>
            <person name="Leroy P."/>
            <person name="Li P."/>
            <person name="You F.M."/>
            <person name="Sun Q."/>
            <person name="Liu Z."/>
            <person name="Lyons E."/>
            <person name="Wicker T."/>
            <person name="Salzberg S.L."/>
            <person name="Devos K.M."/>
            <person name="Dvorak J."/>
        </authorList>
    </citation>
    <scope>NUCLEOTIDE SEQUENCE [LARGE SCALE GENOMIC DNA]</scope>
    <source>
        <strain evidence="1">cv. AL8/78</strain>
    </source>
</reference>